<feature type="compositionally biased region" description="Polar residues" evidence="23">
    <location>
        <begin position="793"/>
        <end position="802"/>
    </location>
</feature>
<feature type="transmembrane region" description="Helical" evidence="24">
    <location>
        <begin position="1019"/>
        <end position="1041"/>
    </location>
</feature>
<keyword evidence="7" id="KW-0813">Transport</keyword>
<dbReference type="CDD" id="cd18578">
    <property type="entry name" value="ABC_6TM_Pgp_ABCB1_D2_like"/>
    <property type="match status" value="1"/>
</dbReference>
<dbReference type="GO" id="GO:0016020">
    <property type="term" value="C:membrane"/>
    <property type="evidence" value="ECO:0007669"/>
    <property type="project" value="UniProtKB-SubCell"/>
</dbReference>
<evidence type="ECO:0000256" key="9">
    <source>
        <dbReference type="ARBA" id="ARBA00022737"/>
    </source>
</evidence>
<keyword evidence="15" id="KW-0560">Oxidoreductase</keyword>
<dbReference type="GO" id="GO:0004300">
    <property type="term" value="F:enoyl-CoA hydratase activity"/>
    <property type="evidence" value="ECO:0007669"/>
    <property type="project" value="UniProtKB-EC"/>
</dbReference>
<dbReference type="Pfam" id="PF00725">
    <property type="entry name" value="3HCDH"/>
    <property type="match status" value="2"/>
</dbReference>
<dbReference type="InterPro" id="IPR018376">
    <property type="entry name" value="Enoyl-CoA_hyd/isom_CS"/>
</dbReference>
<feature type="transmembrane region" description="Helical" evidence="24">
    <location>
        <begin position="1472"/>
        <end position="1495"/>
    </location>
</feature>
<dbReference type="PROSITE" id="PS50929">
    <property type="entry name" value="ABC_TM1F"/>
    <property type="match status" value="2"/>
</dbReference>
<dbReference type="EMBL" id="JACVVK020000469">
    <property type="protein sequence ID" value="KAK7473471.1"/>
    <property type="molecule type" value="Genomic_DNA"/>
</dbReference>
<dbReference type="InterPro" id="IPR011527">
    <property type="entry name" value="ABC1_TM_dom"/>
</dbReference>
<feature type="domain" description="ABC transporter" evidence="25">
    <location>
        <begin position="1197"/>
        <end position="1440"/>
    </location>
</feature>
<accession>A0ABD0JEP8</accession>
<evidence type="ECO:0000256" key="14">
    <source>
        <dbReference type="ARBA" id="ARBA00022989"/>
    </source>
</evidence>
<dbReference type="Pfam" id="PF02737">
    <property type="entry name" value="3HCDH_N"/>
    <property type="match status" value="1"/>
</dbReference>
<comment type="pathway">
    <text evidence="3">Lipid metabolism; fatty acid beta-oxidation.</text>
</comment>
<evidence type="ECO:0000256" key="19">
    <source>
        <dbReference type="ARBA" id="ARBA00023180"/>
    </source>
</evidence>
<evidence type="ECO:0000256" key="18">
    <source>
        <dbReference type="ARBA" id="ARBA00023136"/>
    </source>
</evidence>
<evidence type="ECO:0000256" key="3">
    <source>
        <dbReference type="ARBA" id="ARBA00005005"/>
    </source>
</evidence>
<evidence type="ECO:0000259" key="26">
    <source>
        <dbReference type="PROSITE" id="PS50929"/>
    </source>
</evidence>
<dbReference type="InterPro" id="IPR001753">
    <property type="entry name" value="Enoyl-CoA_hydra/iso"/>
</dbReference>
<dbReference type="FunFam" id="1.20.1560.10:FF:000018">
    <property type="entry name" value="ATP-binding cassette subfamily B member 11"/>
    <property type="match status" value="1"/>
</dbReference>
<evidence type="ECO:0000256" key="11">
    <source>
        <dbReference type="ARBA" id="ARBA00022832"/>
    </source>
</evidence>
<comment type="similarity">
    <text evidence="4">Belongs to the ABC transporter superfamily. ABCB family. Multidrug resistance exporter (TC 3.A.1.201) subfamily.</text>
</comment>
<dbReference type="Pfam" id="PF00005">
    <property type="entry name" value="ABC_tran"/>
    <property type="match status" value="2"/>
</dbReference>
<dbReference type="FunFam" id="3.40.50.720:FF:000009">
    <property type="entry name" value="Fatty oxidation complex, alpha subunit"/>
    <property type="match status" value="1"/>
</dbReference>
<dbReference type="SUPFAM" id="SSF52096">
    <property type="entry name" value="ClpP/crotonase"/>
    <property type="match status" value="1"/>
</dbReference>
<feature type="transmembrane region" description="Helical" evidence="24">
    <location>
        <begin position="863"/>
        <end position="882"/>
    </location>
</feature>
<dbReference type="Gene3D" id="1.10.1040.50">
    <property type="match status" value="1"/>
</dbReference>
<proteinExistence type="inferred from homology"/>
<evidence type="ECO:0000256" key="1">
    <source>
        <dbReference type="ARBA" id="ARBA00000469"/>
    </source>
</evidence>
<dbReference type="InterPro" id="IPR008927">
    <property type="entry name" value="6-PGluconate_DH-like_C_sf"/>
</dbReference>
<feature type="transmembrane region" description="Helical" evidence="24">
    <location>
        <begin position="922"/>
        <end position="944"/>
    </location>
</feature>
<dbReference type="GO" id="GO:0005524">
    <property type="term" value="F:ATP binding"/>
    <property type="evidence" value="ECO:0007669"/>
    <property type="project" value="UniProtKB-KW"/>
</dbReference>
<feature type="domain" description="ABC transporter" evidence="25">
    <location>
        <begin position="1762"/>
        <end position="2000"/>
    </location>
</feature>
<comment type="catalytic activity">
    <reaction evidence="1">
        <text>(3S)-hydroxyhexadecanoyl-CoA = (2E)-hexadecenoyl-CoA + H2O</text>
        <dbReference type="Rhea" id="RHEA:31163"/>
        <dbReference type="ChEBI" id="CHEBI:15377"/>
        <dbReference type="ChEBI" id="CHEBI:61526"/>
        <dbReference type="ChEBI" id="CHEBI:62613"/>
    </reaction>
    <physiologicalReaction direction="right-to-left" evidence="1">
        <dbReference type="Rhea" id="RHEA:31165"/>
    </physiologicalReaction>
</comment>
<keyword evidence="12" id="KW-0067">ATP-binding</keyword>
<evidence type="ECO:0000256" key="6">
    <source>
        <dbReference type="ARBA" id="ARBA00012076"/>
    </source>
</evidence>
<dbReference type="Gene3D" id="1.20.1560.10">
    <property type="entry name" value="ABC transporter type 1, transmembrane domain"/>
    <property type="match status" value="1"/>
</dbReference>
<evidence type="ECO:0000256" key="10">
    <source>
        <dbReference type="ARBA" id="ARBA00022741"/>
    </source>
</evidence>
<evidence type="ECO:0000259" key="25">
    <source>
        <dbReference type="PROSITE" id="PS50893"/>
    </source>
</evidence>
<dbReference type="PANTHER" id="PTHR43394">
    <property type="entry name" value="ATP-DEPENDENT PERMEASE MDL1, MITOCHONDRIAL"/>
    <property type="match status" value="1"/>
</dbReference>
<evidence type="ECO:0000256" key="16">
    <source>
        <dbReference type="ARBA" id="ARBA00023027"/>
    </source>
</evidence>
<dbReference type="InterPro" id="IPR027417">
    <property type="entry name" value="P-loop_NTPase"/>
</dbReference>
<sequence>MVDYRTEGPIAVLEVNNPPVNALSGHVRQGLYDGITKAAEDASVKAVVVIGKGRTFPAGADIREFEKPNSDVGNKLEASEKPVVSAIHGTCLGGGLEVALFTHYRVAVKSARVGFPEVLLGLLPGGAGTQRLPRVADIAVAMEMIASGRHVNAPQALQYGILDKIVDGDLLQESIKFATSVIGKPVQPRRLRYLPAKGVERVVPTFDAALKHVKQKRKGYIAPVFCLKAVRAAAELPYDKGMERENELFMELMTGSQSRALRYAFFAERAAQHWKMASGASAANTKPLPVQKTGVIGAGTMGSGIAVTLLRAGIPVILVEQNQKFLDKGVQMITGIFADSVRRKLMTEDAVRQCLQRLRPSVELQQLADVDLVIEAVFEDVKLKQDIFGKLEGICKPSAVLCTNTSTIDIDIIASVCKRPQQVVGTHFFAPAHIMKLLENVYGSKTSPQTVATVMDLGKRIGKVSVLVKSCHGFVANRMNGKWATEAQLMLEEGALPQTVDQVLEDFGMVMGPLKVTDLSGIDVGWRIRHELAKMKGVELTPQTRFFMGERYTALPDKMYELGRLGRKTGKGWYRYEKPGGRMAMVDDEVTDIIRSHCKDLGLEQRKISSQFRLSWTIIIVKEQSPTPQTINEGFRILEEGVAEKPQDIDVIFWYGFSFPMYMGGPMFYASQVGLKHVYERVCYYHQNFPYSSHWVPSDLLRKLAMAPEPVPINLNHDEKGYNVKQEDSNHTATKQQQKQQQNTHSPNDSQQIQPDNGHQVNTRGDPSTRKPVQNGNGHSDFDKQNGDAHHVSNGQMNTPKKTQGGGDPYVIAVPSSVTGDDADDDGEDDAKAVTGCCGRKRREKQATVGAFELFRYSGPLEILMMVIGTVAAMAAGCATPVNTIVLGSVVDIFIDNMQVANSTNQTYGDLILEEIKPVTLYFVYIGVGSLVSSYLAVSLWTLAGERQITRIRKLFFRGVMRQDIGWFDTHEVGELNSRFSDDMHKISEGMCDKMPVFIQWVTTFFTAYIVAFVKGWKLALACFAFSPLFILASSCVTRLIRSMAVKEFQAYAKAGAVAEQTLRAIRTVQAFQGQEKEEKRYEDNLVSATKVASKKGLVFGLGTSFFWVIIFCAFAVAFYYGVVLIQTEGFSPGNILVVFFGVLLGSMSLGHAFPNIEAFSNARAAAVKVFEVIGLHSVIDISSTSGKKLKELKGVIELKNIHFRYPARPEVKVLNGLSLTVNPGQHVALVGASGCGKSTAIQLLQRFYDPEQGQVTVDGHDVRDLNLKWLRDQIGVVSQEPVLFAATIAENIRYGRDGVTQSEIETAAKEANAHDFVVQLPQGYDTLIGERGAQLSGGQKQRIAIARALVRNPRILLLDEATSALDHESEAVVQAALEKKEEEGTHDELIARDGLYAQLVKLQKVFLRSLSAGSGRSRSLSIRSSTRGKKGKDKDKDKGDNKKEDKDSTKEETPVQEASVKRLLRLNSPEWLQILVGTVFSAFCGLSHPSFAFIMSEFIGVFSLTDKDEQTEKAIMLALIMVAIGIAVSIMRLTLDMSFFDSAENQVGTLTTRLANDAALVQGATGSKIGSLLEAVSTMAASLTIAFVYGWKLTLVILAFLPIMILAGKVQGRVIAGSAQSEKSQLQEAGKICSEAVDNIRTVASINREDIFINNVGLKTSLLFGITYALATSIQYFAFSAAFTYGTRLVADGEMEFFHVFRVFTSIIMGGSAVGRQSSFGVDFTKAKLAAGRLLALIDQTPKIDVNQPGGEKLANYTGQVGVRGVVFHYPTRPTVPVLNELTVAVEPGQTLALVGGSGCGKSTVLQLLQRFYDPDAGAMTIDGRDLRQMDLRWFRQQLGIVSQEPTLFDGSIASNIAYGDNTREVPMAEIIAAARAANIHSFIDSLPQGYDTSVGDKGTQLSGGQKQRIAIARALIRRPKVLLLDEATSALDTESERVVQEALDKAREGRTCIVIAHRLTTIQNADRIAVINHGRVQEIGTHSQLVTRQGAYYRLLQTQNHSRLD</sequence>
<dbReference type="CDD" id="cd18577">
    <property type="entry name" value="ABC_6TM_Pgp_ABCB1_D1_like"/>
    <property type="match status" value="1"/>
</dbReference>
<keyword evidence="18 24" id="KW-0472">Membrane</keyword>
<evidence type="ECO:0000256" key="21">
    <source>
        <dbReference type="ARBA" id="ARBA00048361"/>
    </source>
</evidence>
<dbReference type="SUPFAM" id="SSF51735">
    <property type="entry name" value="NAD(P)-binding Rossmann-fold domains"/>
    <property type="match status" value="1"/>
</dbReference>
<feature type="region of interest" description="Disordered" evidence="23">
    <location>
        <begin position="1417"/>
        <end position="1455"/>
    </location>
</feature>
<evidence type="ECO:0000256" key="5">
    <source>
        <dbReference type="ARBA" id="ARBA00008750"/>
    </source>
</evidence>
<evidence type="ECO:0000256" key="8">
    <source>
        <dbReference type="ARBA" id="ARBA00022692"/>
    </source>
</evidence>
<dbReference type="InterPro" id="IPR006108">
    <property type="entry name" value="3HC_DH_C"/>
</dbReference>
<comment type="similarity">
    <text evidence="22">Belongs to the enoyl-CoA hydratase/isomerase family.</text>
</comment>
<protein>
    <recommendedName>
        <fullName evidence="6">enoyl-CoA hydratase</fullName>
        <ecNumber evidence="6">4.2.1.17</ecNumber>
    </recommendedName>
</protein>
<feature type="transmembrane region" description="Helical" evidence="24">
    <location>
        <begin position="1515"/>
        <end position="1536"/>
    </location>
</feature>
<comment type="subcellular location">
    <subcellularLocation>
        <location evidence="2">Membrane</location>
        <topology evidence="2">Multi-pass membrane protein</topology>
    </subcellularLocation>
</comment>
<evidence type="ECO:0000256" key="12">
    <source>
        <dbReference type="ARBA" id="ARBA00022840"/>
    </source>
</evidence>
<feature type="domain" description="ABC transmembrane type-1" evidence="26">
    <location>
        <begin position="1534"/>
        <end position="1727"/>
    </location>
</feature>
<evidence type="ECO:0000313" key="28">
    <source>
        <dbReference type="Proteomes" id="UP001519460"/>
    </source>
</evidence>
<dbReference type="SUPFAM" id="SSF90123">
    <property type="entry name" value="ABC transporter transmembrane region"/>
    <property type="match status" value="2"/>
</dbReference>
<keyword evidence="13" id="KW-1278">Translocase</keyword>
<dbReference type="Gene3D" id="3.90.226.10">
    <property type="entry name" value="2-enoyl-CoA Hydratase, Chain A, domain 1"/>
    <property type="match status" value="1"/>
</dbReference>
<dbReference type="Pfam" id="PF00378">
    <property type="entry name" value="ECH_1"/>
    <property type="match status" value="1"/>
</dbReference>
<feature type="compositionally biased region" description="Basic and acidic residues" evidence="23">
    <location>
        <begin position="1433"/>
        <end position="1454"/>
    </location>
</feature>
<keyword evidence="8 24" id="KW-0812">Transmembrane</keyword>
<dbReference type="InterPro" id="IPR036291">
    <property type="entry name" value="NAD(P)-bd_dom_sf"/>
</dbReference>
<feature type="compositionally biased region" description="Low complexity" evidence="23">
    <location>
        <begin position="1417"/>
        <end position="1426"/>
    </location>
</feature>
<feature type="transmembrane region" description="Helical" evidence="24">
    <location>
        <begin position="1663"/>
        <end position="1686"/>
    </location>
</feature>
<dbReference type="InterPro" id="IPR006176">
    <property type="entry name" value="3-OHacyl-CoA_DH_NAD-bd"/>
</dbReference>
<comment type="catalytic activity">
    <reaction evidence="21">
        <text>(3S)-hydroxydecanoyl-CoA + NAD(+) = 3-oxodecanoyl-CoA + NADH + H(+)</text>
        <dbReference type="Rhea" id="RHEA:31187"/>
        <dbReference type="ChEBI" id="CHEBI:15378"/>
        <dbReference type="ChEBI" id="CHEBI:57540"/>
        <dbReference type="ChEBI" id="CHEBI:57945"/>
        <dbReference type="ChEBI" id="CHEBI:62548"/>
        <dbReference type="ChEBI" id="CHEBI:62616"/>
    </reaction>
    <physiologicalReaction direction="left-to-right" evidence="21">
        <dbReference type="Rhea" id="RHEA:31188"/>
    </physiologicalReaction>
</comment>
<dbReference type="GO" id="GO:0003857">
    <property type="term" value="F:(3S)-3-hydroxyacyl-CoA dehydrogenase (NAD+) activity"/>
    <property type="evidence" value="ECO:0007669"/>
    <property type="project" value="UniProtKB-ARBA"/>
</dbReference>
<gene>
    <name evidence="27" type="ORF">BaRGS_00035300</name>
</gene>
<dbReference type="SUPFAM" id="SSF48179">
    <property type="entry name" value="6-phosphogluconate dehydrogenase C-terminal domain-like"/>
    <property type="match status" value="2"/>
</dbReference>
<organism evidence="27 28">
    <name type="scientific">Batillaria attramentaria</name>
    <dbReference type="NCBI Taxonomy" id="370345"/>
    <lineage>
        <taxon>Eukaryota</taxon>
        <taxon>Metazoa</taxon>
        <taxon>Spiralia</taxon>
        <taxon>Lophotrochozoa</taxon>
        <taxon>Mollusca</taxon>
        <taxon>Gastropoda</taxon>
        <taxon>Caenogastropoda</taxon>
        <taxon>Sorbeoconcha</taxon>
        <taxon>Cerithioidea</taxon>
        <taxon>Batillariidae</taxon>
        <taxon>Batillaria</taxon>
    </lineage>
</organism>
<dbReference type="CDD" id="cd03249">
    <property type="entry name" value="ABC_MTABC3_MDL1_MDL2"/>
    <property type="match status" value="2"/>
</dbReference>
<dbReference type="Gene3D" id="3.40.50.300">
    <property type="entry name" value="P-loop containing nucleotide triphosphate hydrolases"/>
    <property type="match status" value="2"/>
</dbReference>
<evidence type="ECO:0000256" key="4">
    <source>
        <dbReference type="ARBA" id="ARBA00007577"/>
    </source>
</evidence>
<evidence type="ECO:0000313" key="27">
    <source>
        <dbReference type="EMBL" id="KAK7473471.1"/>
    </source>
</evidence>
<evidence type="ECO:0000256" key="22">
    <source>
        <dbReference type="RuleBase" id="RU003707"/>
    </source>
</evidence>
<dbReference type="PROSITE" id="PS00166">
    <property type="entry name" value="ENOYL_COA_HYDRATASE"/>
    <property type="match status" value="1"/>
</dbReference>
<dbReference type="InterPro" id="IPR017871">
    <property type="entry name" value="ABC_transporter-like_CS"/>
</dbReference>
<keyword evidence="16" id="KW-0520">NAD</keyword>
<name>A0ABD0JEP8_9CAEN</name>
<reference evidence="27 28" key="1">
    <citation type="journal article" date="2023" name="Sci. Data">
        <title>Genome assembly of the Korean intertidal mud-creeper Batillaria attramentaria.</title>
        <authorList>
            <person name="Patra A.K."/>
            <person name="Ho P.T."/>
            <person name="Jun S."/>
            <person name="Lee S.J."/>
            <person name="Kim Y."/>
            <person name="Won Y.J."/>
        </authorList>
    </citation>
    <scope>NUCLEOTIDE SEQUENCE [LARGE SCALE GENOMIC DNA]</scope>
    <source>
        <strain evidence="27">Wonlab-2016</strain>
    </source>
</reference>
<dbReference type="InterPro" id="IPR029045">
    <property type="entry name" value="ClpP/crotonase-like_dom_sf"/>
</dbReference>
<comment type="similarity">
    <text evidence="5">In the N-terminal section; belongs to the enoyl-CoA hydratase/isomerase family.</text>
</comment>
<evidence type="ECO:0000256" key="24">
    <source>
        <dbReference type="SAM" id="Phobius"/>
    </source>
</evidence>
<feature type="transmembrane region" description="Helical" evidence="24">
    <location>
        <begin position="1135"/>
        <end position="1154"/>
    </location>
</feature>
<dbReference type="PROSITE" id="PS00211">
    <property type="entry name" value="ABC_TRANSPORTER_1"/>
    <property type="match status" value="2"/>
</dbReference>
<dbReference type="Proteomes" id="UP001519460">
    <property type="component" value="Unassembled WGS sequence"/>
</dbReference>
<keyword evidence="19" id="KW-0325">Glycoprotein</keyword>
<dbReference type="InterPro" id="IPR003593">
    <property type="entry name" value="AAA+_ATPase"/>
</dbReference>
<dbReference type="InterPro" id="IPR036640">
    <property type="entry name" value="ABC1_TM_sf"/>
</dbReference>
<keyword evidence="10" id="KW-0547">Nucleotide-binding</keyword>
<feature type="compositionally biased region" description="Polar residues" evidence="23">
    <location>
        <begin position="743"/>
        <end position="778"/>
    </location>
</feature>
<dbReference type="InterPro" id="IPR003439">
    <property type="entry name" value="ABC_transporter-like_ATP-bd"/>
</dbReference>
<evidence type="ECO:0000256" key="23">
    <source>
        <dbReference type="SAM" id="MobiDB-lite"/>
    </source>
</evidence>
<keyword evidence="9" id="KW-0677">Repeat</keyword>
<dbReference type="FunFam" id="3.40.50.300:FF:000479">
    <property type="entry name" value="Multidrug resistance protein 1A"/>
    <property type="match status" value="2"/>
</dbReference>
<evidence type="ECO:0000256" key="13">
    <source>
        <dbReference type="ARBA" id="ARBA00022967"/>
    </source>
</evidence>
<keyword evidence="14 24" id="KW-1133">Transmembrane helix</keyword>
<comment type="caution">
    <text evidence="27">The sequence shown here is derived from an EMBL/GenBank/DDBJ whole genome shotgun (WGS) entry which is preliminary data.</text>
</comment>
<dbReference type="InterPro" id="IPR039421">
    <property type="entry name" value="Type_1_exporter"/>
</dbReference>
<dbReference type="SMART" id="SM00382">
    <property type="entry name" value="AAA"/>
    <property type="match status" value="2"/>
</dbReference>
<feature type="transmembrane region" description="Helical" evidence="24">
    <location>
        <begin position="995"/>
        <end position="1013"/>
    </location>
</feature>
<keyword evidence="28" id="KW-1185">Reference proteome</keyword>
<evidence type="ECO:0000256" key="17">
    <source>
        <dbReference type="ARBA" id="ARBA00023098"/>
    </source>
</evidence>
<evidence type="ECO:0000256" key="2">
    <source>
        <dbReference type="ARBA" id="ARBA00004141"/>
    </source>
</evidence>
<dbReference type="CDD" id="cd06558">
    <property type="entry name" value="crotonase-like"/>
    <property type="match status" value="1"/>
</dbReference>
<keyword evidence="17" id="KW-0443">Lipid metabolism</keyword>
<dbReference type="GO" id="GO:0006635">
    <property type="term" value="P:fatty acid beta-oxidation"/>
    <property type="evidence" value="ECO:0007669"/>
    <property type="project" value="UniProtKB-ARBA"/>
</dbReference>
<dbReference type="Pfam" id="PF00664">
    <property type="entry name" value="ABC_membrane"/>
    <property type="match status" value="2"/>
</dbReference>
<dbReference type="PANTHER" id="PTHR43394:SF27">
    <property type="entry name" value="ATP-DEPENDENT TRANSLOCASE ABCB1-LIKE"/>
    <property type="match status" value="1"/>
</dbReference>
<feature type="transmembrane region" description="Helical" evidence="24">
    <location>
        <begin position="1098"/>
        <end position="1123"/>
    </location>
</feature>
<evidence type="ECO:0000256" key="7">
    <source>
        <dbReference type="ARBA" id="ARBA00022448"/>
    </source>
</evidence>
<dbReference type="Gene3D" id="3.40.50.720">
    <property type="entry name" value="NAD(P)-binding Rossmann-like Domain"/>
    <property type="match status" value="1"/>
</dbReference>
<feature type="domain" description="ABC transmembrane type-1" evidence="26">
    <location>
        <begin position="867"/>
        <end position="1162"/>
    </location>
</feature>
<dbReference type="SUPFAM" id="SSF52540">
    <property type="entry name" value="P-loop containing nucleoside triphosphate hydrolases"/>
    <property type="match status" value="2"/>
</dbReference>
<evidence type="ECO:0000256" key="20">
    <source>
        <dbReference type="ARBA" id="ARBA00047613"/>
    </source>
</evidence>
<feature type="region of interest" description="Disordered" evidence="23">
    <location>
        <begin position="726"/>
        <end position="811"/>
    </location>
</feature>
<dbReference type="EC" id="4.2.1.17" evidence="6"/>
<evidence type="ECO:0000256" key="15">
    <source>
        <dbReference type="ARBA" id="ARBA00023002"/>
    </source>
</evidence>
<comment type="catalytic activity">
    <reaction evidence="20">
        <text>(3S)-hydroxyhexadecanoyl-CoA + NAD(+) = 3-oxohexadecanoyl-CoA + NADH + H(+)</text>
        <dbReference type="Rhea" id="RHEA:31159"/>
        <dbReference type="ChEBI" id="CHEBI:15378"/>
        <dbReference type="ChEBI" id="CHEBI:57349"/>
        <dbReference type="ChEBI" id="CHEBI:57540"/>
        <dbReference type="ChEBI" id="CHEBI:57945"/>
        <dbReference type="ChEBI" id="CHEBI:62613"/>
    </reaction>
    <physiologicalReaction direction="left-to-right" evidence="20">
        <dbReference type="Rhea" id="RHEA:31160"/>
    </physiologicalReaction>
</comment>
<feature type="compositionally biased region" description="Basic and acidic residues" evidence="23">
    <location>
        <begin position="780"/>
        <end position="791"/>
    </location>
</feature>
<dbReference type="PROSITE" id="PS50893">
    <property type="entry name" value="ABC_TRANSPORTER_2"/>
    <property type="match status" value="2"/>
</dbReference>
<dbReference type="FunFam" id="1.10.1040.50:FF:000006">
    <property type="entry name" value="Peroxisomal bifunctional enzyme"/>
    <property type="match status" value="1"/>
</dbReference>
<keyword evidence="11" id="KW-0276">Fatty acid metabolism</keyword>